<keyword evidence="11" id="KW-1185">Reference proteome</keyword>
<dbReference type="CDD" id="cd18592">
    <property type="entry name" value="ABC_6TM_MRP5_8_9_D1"/>
    <property type="match status" value="1"/>
</dbReference>
<dbReference type="PANTHER" id="PTHR24223:SF10">
    <property type="entry name" value="ATP-BINDING CASSETTE SUB-FAMILY C MEMBER 12"/>
    <property type="match status" value="1"/>
</dbReference>
<keyword evidence="6 8" id="KW-0472">Membrane</keyword>
<dbReference type="GO" id="GO:0140359">
    <property type="term" value="F:ABC-type transporter activity"/>
    <property type="evidence" value="ECO:0007669"/>
    <property type="project" value="InterPro"/>
</dbReference>
<evidence type="ECO:0000256" key="5">
    <source>
        <dbReference type="ARBA" id="ARBA00022989"/>
    </source>
</evidence>
<feature type="transmembrane region" description="Helical" evidence="8">
    <location>
        <begin position="265"/>
        <end position="286"/>
    </location>
</feature>
<feature type="transmembrane region" description="Helical" evidence="8">
    <location>
        <begin position="408"/>
        <end position="427"/>
    </location>
</feature>
<dbReference type="Pfam" id="PF00664">
    <property type="entry name" value="ABC_membrane"/>
    <property type="match status" value="1"/>
</dbReference>
<feature type="domain" description="ABC transmembrane type-1" evidence="9">
    <location>
        <begin position="157"/>
        <end position="434"/>
    </location>
</feature>
<evidence type="ECO:0000256" key="3">
    <source>
        <dbReference type="ARBA" id="ARBA00022741"/>
    </source>
</evidence>
<feature type="region of interest" description="Disordered" evidence="7">
    <location>
        <begin position="1"/>
        <end position="54"/>
    </location>
</feature>
<reference evidence="10 11" key="1">
    <citation type="journal article" date="2023" name="Genes (Basel)">
        <title>Chromosome-Level Genome Assembly and Circadian Gene Repertoire of the Patagonia Blennie Eleginops maclovinus-The Closest Ancestral Proxy of Antarctic Cryonotothenioids.</title>
        <authorList>
            <person name="Cheng C.C."/>
            <person name="Rivera-Colon A.G."/>
            <person name="Minhas B.F."/>
            <person name="Wilson L."/>
            <person name="Rayamajhi N."/>
            <person name="Vargas-Chacoff L."/>
            <person name="Catchen J.M."/>
        </authorList>
    </citation>
    <scope>NUCLEOTIDE SEQUENCE [LARGE SCALE GENOMIC DNA]</scope>
    <source>
        <strain evidence="10">JMC-PN-2008</strain>
    </source>
</reference>
<dbReference type="EMBL" id="JAUZQC010000003">
    <property type="protein sequence ID" value="KAK5874495.1"/>
    <property type="molecule type" value="Genomic_DNA"/>
</dbReference>
<evidence type="ECO:0000256" key="4">
    <source>
        <dbReference type="ARBA" id="ARBA00022840"/>
    </source>
</evidence>
<dbReference type="FunFam" id="1.20.1560.10:FF:000012">
    <property type="entry name" value="ATP binding cassette subfamily C member 5"/>
    <property type="match status" value="1"/>
</dbReference>
<sequence length="490" mass="55229">MKHDYTLDKDSQPPGKVSFTEDGVRQRTESAASSPKHTVSDNRQRSPPRHPTLFGKYNHSMQTFKPFRWSSSQSHPLDNAGFFSFTTFIWMTPMMWALFRNKLEMSSLKLSPLDEAHSSAERLQRLWEEEVAKGGLEKASLTRAVLRFQRTRLILSVIVGVLAMGAAFVGPAILIYEILNYTEAPEQYPLFHGVGLCFALFTSEFFKIFFISTLWALNLRTAVRLKGAFSTLAFHKVISLRGHSGISTGEMISVLTNDGHKLFDAVLFGSFVLASPVLFIVCIVYACYILGYTALTGVVTYLIFIPIQFGLARLINVFRWKSIRITDCRVRTMNEILNSIKLIKMYAWEDSFEKKITDFRKKEKKQLQKASYVQNVNVSITTIIPTLATVLTFIVHTSLKLELNTPDAFTTIAVFNTLRFCLGLLPLSMKAVAEASVSIKRLQKILQIQNPDPYLFQKKDSDSAIVIQNATLSWAKPASQPTPLPAQPMG</sequence>
<keyword evidence="3" id="KW-0547">Nucleotide-binding</keyword>
<evidence type="ECO:0000313" key="11">
    <source>
        <dbReference type="Proteomes" id="UP001346869"/>
    </source>
</evidence>
<dbReference type="InterPro" id="IPR036640">
    <property type="entry name" value="ABC1_TM_sf"/>
</dbReference>
<dbReference type="Proteomes" id="UP001346869">
    <property type="component" value="Unassembled WGS sequence"/>
</dbReference>
<dbReference type="GO" id="GO:0016020">
    <property type="term" value="C:membrane"/>
    <property type="evidence" value="ECO:0007669"/>
    <property type="project" value="InterPro"/>
</dbReference>
<evidence type="ECO:0000259" key="9">
    <source>
        <dbReference type="PROSITE" id="PS50929"/>
    </source>
</evidence>
<evidence type="ECO:0000313" key="10">
    <source>
        <dbReference type="EMBL" id="KAK5874495.1"/>
    </source>
</evidence>
<feature type="transmembrane region" description="Helical" evidence="8">
    <location>
        <begin position="292"/>
        <end position="315"/>
    </location>
</feature>
<dbReference type="PROSITE" id="PS50929">
    <property type="entry name" value="ABC_TM1F"/>
    <property type="match status" value="1"/>
</dbReference>
<evidence type="ECO:0000256" key="2">
    <source>
        <dbReference type="ARBA" id="ARBA00022692"/>
    </source>
</evidence>
<feature type="transmembrane region" description="Helical" evidence="8">
    <location>
        <begin position="190"/>
        <end position="217"/>
    </location>
</feature>
<keyword evidence="5 8" id="KW-1133">Transmembrane helix</keyword>
<dbReference type="InterPro" id="IPR011527">
    <property type="entry name" value="ABC1_TM_dom"/>
</dbReference>
<dbReference type="Gene3D" id="1.20.1560.10">
    <property type="entry name" value="ABC transporter type 1, transmembrane domain"/>
    <property type="match status" value="1"/>
</dbReference>
<feature type="compositionally biased region" description="Basic and acidic residues" evidence="7">
    <location>
        <begin position="1"/>
        <end position="11"/>
    </location>
</feature>
<protein>
    <recommendedName>
        <fullName evidence="9">ABC transmembrane type-1 domain-containing protein</fullName>
    </recommendedName>
</protein>
<accession>A0AAN7YD88</accession>
<evidence type="ECO:0000256" key="8">
    <source>
        <dbReference type="SAM" id="Phobius"/>
    </source>
</evidence>
<dbReference type="PANTHER" id="PTHR24223">
    <property type="entry name" value="ATP-BINDING CASSETTE SUB-FAMILY C"/>
    <property type="match status" value="1"/>
</dbReference>
<name>A0AAN7YD88_ELEMC</name>
<feature type="transmembrane region" description="Helical" evidence="8">
    <location>
        <begin position="372"/>
        <end position="396"/>
    </location>
</feature>
<reference evidence="10 11" key="2">
    <citation type="journal article" date="2023" name="Mol. Biol. Evol.">
        <title>Genomics of Secondarily Temperate Adaptation in the Only Non-Antarctic Icefish.</title>
        <authorList>
            <person name="Rivera-Colon A.G."/>
            <person name="Rayamajhi N."/>
            <person name="Minhas B.F."/>
            <person name="Madrigal G."/>
            <person name="Bilyk K.T."/>
            <person name="Yoon V."/>
            <person name="Hune M."/>
            <person name="Gregory S."/>
            <person name="Cheng C.H.C."/>
            <person name="Catchen J.M."/>
        </authorList>
    </citation>
    <scope>NUCLEOTIDE SEQUENCE [LARGE SCALE GENOMIC DNA]</scope>
    <source>
        <strain evidence="10">JMC-PN-2008</strain>
    </source>
</reference>
<dbReference type="SUPFAM" id="SSF90123">
    <property type="entry name" value="ABC transporter transmembrane region"/>
    <property type="match status" value="1"/>
</dbReference>
<keyword evidence="2 8" id="KW-0812">Transmembrane</keyword>
<evidence type="ECO:0000256" key="1">
    <source>
        <dbReference type="ARBA" id="ARBA00022448"/>
    </source>
</evidence>
<dbReference type="AlphaFoldDB" id="A0AAN7YD88"/>
<evidence type="ECO:0000256" key="7">
    <source>
        <dbReference type="SAM" id="MobiDB-lite"/>
    </source>
</evidence>
<comment type="caution">
    <text evidence="10">The sequence shown here is derived from an EMBL/GenBank/DDBJ whole genome shotgun (WGS) entry which is preliminary data.</text>
</comment>
<organism evidence="10 11">
    <name type="scientific">Eleginops maclovinus</name>
    <name type="common">Patagonian blennie</name>
    <name type="synonym">Eleginus maclovinus</name>
    <dbReference type="NCBI Taxonomy" id="56733"/>
    <lineage>
        <taxon>Eukaryota</taxon>
        <taxon>Metazoa</taxon>
        <taxon>Chordata</taxon>
        <taxon>Craniata</taxon>
        <taxon>Vertebrata</taxon>
        <taxon>Euteleostomi</taxon>
        <taxon>Actinopterygii</taxon>
        <taxon>Neopterygii</taxon>
        <taxon>Teleostei</taxon>
        <taxon>Neoteleostei</taxon>
        <taxon>Acanthomorphata</taxon>
        <taxon>Eupercaria</taxon>
        <taxon>Perciformes</taxon>
        <taxon>Notothenioidei</taxon>
        <taxon>Eleginopidae</taxon>
        <taxon>Eleginops</taxon>
    </lineage>
</organism>
<dbReference type="GO" id="GO:0005524">
    <property type="term" value="F:ATP binding"/>
    <property type="evidence" value="ECO:0007669"/>
    <property type="project" value="UniProtKB-KW"/>
</dbReference>
<proteinExistence type="predicted"/>
<keyword evidence="4" id="KW-0067">ATP-binding</keyword>
<feature type="transmembrane region" description="Helical" evidence="8">
    <location>
        <begin position="80"/>
        <end position="99"/>
    </location>
</feature>
<evidence type="ECO:0000256" key="6">
    <source>
        <dbReference type="ARBA" id="ARBA00023136"/>
    </source>
</evidence>
<dbReference type="InterPro" id="IPR050173">
    <property type="entry name" value="ABC_transporter_C-like"/>
</dbReference>
<gene>
    <name evidence="10" type="ORF">PBY51_019435</name>
</gene>
<keyword evidence="1" id="KW-0813">Transport</keyword>
<feature type="transmembrane region" description="Helical" evidence="8">
    <location>
        <begin position="153"/>
        <end position="178"/>
    </location>
</feature>